<evidence type="ECO:0000313" key="3">
    <source>
        <dbReference type="Proteomes" id="UP000305948"/>
    </source>
</evidence>
<sequence length="522" mass="57148">MPFVKTIKIFHRKTRSESAVDAHWPLGPPAEGNGGSASYKRPNSTQSLEPGRLTANNSTNPSVSTCSALSARNPRVPALQQRLRTLEAAHGRLKLAVSSYKLKKRRRLSTGPSVTFETKARALEREVNQVKCSLAKDNGPILSSDPLVRAMLAAVSQGRSPQQGLLAYIKRDTRRSPSSVWHLVLRNPPVLGPRLTIHINTHALLWLLARRNEQMRRNRSVYWRREIHPLDYAVSPSPSSLSLAPIWEILSKERQEALDRLFERRRRGVKAVVRLPALASSTSALTILRTPARPSSSSRSLSSPSCSSYVDSVYSGICKSGSQDVFLSIPVSGSHVSLLPRPSASRRSLVQQLGTIDEERFSVSPESAANTVPLIGAENLPSFDAQSMHSTPIHWCSATPTRCTTPTPVRSQSSIPLLPRLGELNRPSSPMQALDSETCSPMPSPDQPMPSGTKTPSSFSVVISNAELLSPRLSPTPRSPSSRIREHKLLGSPDLLTPSRLPVLRTRKSVCDVRSAQGSDFI</sequence>
<feature type="compositionally biased region" description="Polar residues" evidence="1">
    <location>
        <begin position="41"/>
        <end position="61"/>
    </location>
</feature>
<protein>
    <submittedName>
        <fullName evidence="2">Uncharacterized protein</fullName>
    </submittedName>
</protein>
<feature type="region of interest" description="Disordered" evidence="1">
    <location>
        <begin position="419"/>
        <end position="457"/>
    </location>
</feature>
<keyword evidence="3" id="KW-1185">Reference proteome</keyword>
<reference evidence="2 3" key="1">
    <citation type="journal article" date="2019" name="Nat. Ecol. Evol.">
        <title>Megaphylogeny resolves global patterns of mushroom evolution.</title>
        <authorList>
            <person name="Varga T."/>
            <person name="Krizsan K."/>
            <person name="Foldi C."/>
            <person name="Dima B."/>
            <person name="Sanchez-Garcia M."/>
            <person name="Sanchez-Ramirez S."/>
            <person name="Szollosi G.J."/>
            <person name="Szarkandi J.G."/>
            <person name="Papp V."/>
            <person name="Albert L."/>
            <person name="Andreopoulos W."/>
            <person name="Angelini C."/>
            <person name="Antonin V."/>
            <person name="Barry K.W."/>
            <person name="Bougher N.L."/>
            <person name="Buchanan P."/>
            <person name="Buyck B."/>
            <person name="Bense V."/>
            <person name="Catcheside P."/>
            <person name="Chovatia M."/>
            <person name="Cooper J."/>
            <person name="Damon W."/>
            <person name="Desjardin D."/>
            <person name="Finy P."/>
            <person name="Geml J."/>
            <person name="Haridas S."/>
            <person name="Hughes K."/>
            <person name="Justo A."/>
            <person name="Karasinski D."/>
            <person name="Kautmanova I."/>
            <person name="Kiss B."/>
            <person name="Kocsube S."/>
            <person name="Kotiranta H."/>
            <person name="LaButti K.M."/>
            <person name="Lechner B.E."/>
            <person name="Liimatainen K."/>
            <person name="Lipzen A."/>
            <person name="Lukacs Z."/>
            <person name="Mihaltcheva S."/>
            <person name="Morgado L.N."/>
            <person name="Niskanen T."/>
            <person name="Noordeloos M.E."/>
            <person name="Ohm R.A."/>
            <person name="Ortiz-Santana B."/>
            <person name="Ovrebo C."/>
            <person name="Racz N."/>
            <person name="Riley R."/>
            <person name="Savchenko A."/>
            <person name="Shiryaev A."/>
            <person name="Soop K."/>
            <person name="Spirin V."/>
            <person name="Szebenyi C."/>
            <person name="Tomsovsky M."/>
            <person name="Tulloss R.E."/>
            <person name="Uehling J."/>
            <person name="Grigoriev I.V."/>
            <person name="Vagvolgyi C."/>
            <person name="Papp T."/>
            <person name="Martin F.M."/>
            <person name="Miettinen O."/>
            <person name="Hibbett D.S."/>
            <person name="Nagy L.G."/>
        </authorList>
    </citation>
    <scope>NUCLEOTIDE SEQUENCE [LARGE SCALE GENOMIC DNA]</scope>
    <source>
        <strain evidence="2 3">OMC1185</strain>
    </source>
</reference>
<organism evidence="2 3">
    <name type="scientific">Heliocybe sulcata</name>
    <dbReference type="NCBI Taxonomy" id="5364"/>
    <lineage>
        <taxon>Eukaryota</taxon>
        <taxon>Fungi</taxon>
        <taxon>Dikarya</taxon>
        <taxon>Basidiomycota</taxon>
        <taxon>Agaricomycotina</taxon>
        <taxon>Agaricomycetes</taxon>
        <taxon>Gloeophyllales</taxon>
        <taxon>Gloeophyllaceae</taxon>
        <taxon>Heliocybe</taxon>
    </lineage>
</organism>
<feature type="compositionally biased region" description="Polar residues" evidence="1">
    <location>
        <begin position="426"/>
        <end position="439"/>
    </location>
</feature>
<proteinExistence type="predicted"/>
<dbReference type="EMBL" id="ML213507">
    <property type="protein sequence ID" value="TFK53349.1"/>
    <property type="molecule type" value="Genomic_DNA"/>
</dbReference>
<evidence type="ECO:0000256" key="1">
    <source>
        <dbReference type="SAM" id="MobiDB-lite"/>
    </source>
</evidence>
<dbReference type="OrthoDB" id="10660833at2759"/>
<evidence type="ECO:0000313" key="2">
    <source>
        <dbReference type="EMBL" id="TFK53349.1"/>
    </source>
</evidence>
<accession>A0A5C3N6D2</accession>
<gene>
    <name evidence="2" type="ORF">OE88DRAFT_1242672</name>
</gene>
<dbReference type="Proteomes" id="UP000305948">
    <property type="component" value="Unassembled WGS sequence"/>
</dbReference>
<name>A0A5C3N6D2_9AGAM</name>
<dbReference type="STRING" id="5364.A0A5C3N6D2"/>
<dbReference type="AlphaFoldDB" id="A0A5C3N6D2"/>
<feature type="region of interest" description="Disordered" evidence="1">
    <location>
        <begin position="18"/>
        <end position="61"/>
    </location>
</feature>